<evidence type="ECO:0000313" key="2">
    <source>
        <dbReference type="EMBL" id="MFD1547870.1"/>
    </source>
</evidence>
<reference evidence="3" key="1">
    <citation type="journal article" date="2019" name="Int. J. Syst. Evol. Microbiol.">
        <title>The Global Catalogue of Microorganisms (GCM) 10K type strain sequencing project: providing services to taxonomists for standard genome sequencing and annotation.</title>
        <authorList>
            <consortium name="The Broad Institute Genomics Platform"/>
            <consortium name="The Broad Institute Genome Sequencing Center for Infectious Disease"/>
            <person name="Wu L."/>
            <person name="Ma J."/>
        </authorList>
    </citation>
    <scope>NUCLEOTIDE SEQUENCE [LARGE SCALE GENOMIC DNA]</scope>
    <source>
        <strain evidence="3">CGMCC 1.15399</strain>
    </source>
</reference>
<keyword evidence="3" id="KW-1185">Reference proteome</keyword>
<protein>
    <submittedName>
        <fullName evidence="2">Uncharacterized protein</fullName>
    </submittedName>
</protein>
<dbReference type="EMBL" id="JBHUCM010000084">
    <property type="protein sequence ID" value="MFD1547870.1"/>
    <property type="molecule type" value="Genomic_DNA"/>
</dbReference>
<name>A0ABW4GZA6_9ACTN</name>
<gene>
    <name evidence="2" type="ORF">ACFSJ0_63340</name>
</gene>
<dbReference type="RefSeq" id="WP_219536300.1">
    <property type="nucleotide sequence ID" value="NZ_JAHKRM010000029.1"/>
</dbReference>
<organism evidence="2 3">
    <name type="scientific">Nonomuraea guangzhouensis</name>
    <dbReference type="NCBI Taxonomy" id="1291555"/>
    <lineage>
        <taxon>Bacteria</taxon>
        <taxon>Bacillati</taxon>
        <taxon>Actinomycetota</taxon>
        <taxon>Actinomycetes</taxon>
        <taxon>Streptosporangiales</taxon>
        <taxon>Streptosporangiaceae</taxon>
        <taxon>Nonomuraea</taxon>
    </lineage>
</organism>
<proteinExistence type="predicted"/>
<dbReference type="Proteomes" id="UP001597097">
    <property type="component" value="Unassembled WGS sequence"/>
</dbReference>
<keyword evidence="1" id="KW-0732">Signal</keyword>
<feature type="chain" id="PRO_5045654734" evidence="1">
    <location>
        <begin position="27"/>
        <end position="196"/>
    </location>
</feature>
<feature type="signal peptide" evidence="1">
    <location>
        <begin position="1"/>
        <end position="26"/>
    </location>
</feature>
<evidence type="ECO:0000256" key="1">
    <source>
        <dbReference type="SAM" id="SignalP"/>
    </source>
</evidence>
<evidence type="ECO:0000313" key="3">
    <source>
        <dbReference type="Proteomes" id="UP001597097"/>
    </source>
</evidence>
<comment type="caution">
    <text evidence="2">The sequence shown here is derived from an EMBL/GenBank/DDBJ whole genome shotgun (WGS) entry which is preliminary data.</text>
</comment>
<sequence>MPIKCTLLGATTIITLGALGASPAYADDPQPLPGNPDVVVGYDNETEVFRAKAGPVETRACHRGDHHYEVTSYSNSHKAIGARQSNHNGTPNVITSTFSATVSGTVSMTWSANVSVKVDRLIAGAELGTGVNLSASLTASLGNSVSVSTQPRKTVTATYGVWRKKTIGTYTICAVRMQRGVKAWTPWRVGWYVVQH</sequence>
<accession>A0ABW4GZA6</accession>